<dbReference type="EMBL" id="GEDC01031615">
    <property type="protein sequence ID" value="JAS05683.1"/>
    <property type="molecule type" value="Transcribed_RNA"/>
</dbReference>
<name>A0A1B6E3J6_9HEMI</name>
<reference evidence="3" key="1">
    <citation type="submission" date="2015-12" db="EMBL/GenBank/DDBJ databases">
        <title>De novo transcriptome assembly of four potential Pierce s Disease insect vectors from Arizona vineyards.</title>
        <authorList>
            <person name="Tassone E.E."/>
        </authorList>
    </citation>
    <scope>NUCLEOTIDE SEQUENCE</scope>
</reference>
<organism evidence="3">
    <name type="scientific">Clastoptera arizonana</name>
    <name type="common">Arizona spittle bug</name>
    <dbReference type="NCBI Taxonomy" id="38151"/>
    <lineage>
        <taxon>Eukaryota</taxon>
        <taxon>Metazoa</taxon>
        <taxon>Ecdysozoa</taxon>
        <taxon>Arthropoda</taxon>
        <taxon>Hexapoda</taxon>
        <taxon>Insecta</taxon>
        <taxon>Pterygota</taxon>
        <taxon>Neoptera</taxon>
        <taxon>Paraneoptera</taxon>
        <taxon>Hemiptera</taxon>
        <taxon>Auchenorrhyncha</taxon>
        <taxon>Cercopoidea</taxon>
        <taxon>Clastopteridae</taxon>
        <taxon>Clastoptera</taxon>
    </lineage>
</organism>
<gene>
    <name evidence="1" type="ORF">g.8530</name>
    <name evidence="3" type="ORF">g.8531</name>
    <name evidence="2" type="ORF">g.8532</name>
</gene>
<dbReference type="AlphaFoldDB" id="A0A1B6E3J6"/>
<sequence>MDNNAVENIIDTDSYKSDMLVIKVANKRKMYPELCAIYCLDILKNEQEQLKNTKFVIPASSSANKINTKYNSTSMSQLFSLKDEEIVKNENLLKKFDYLFEEIKDFEGALSVLDIS</sequence>
<evidence type="ECO:0000313" key="3">
    <source>
        <dbReference type="EMBL" id="JAS32496.1"/>
    </source>
</evidence>
<dbReference type="EMBL" id="GEDC01007623">
    <property type="protein sequence ID" value="JAS29675.1"/>
    <property type="molecule type" value="Transcribed_RNA"/>
</dbReference>
<evidence type="ECO:0000313" key="2">
    <source>
        <dbReference type="EMBL" id="JAS29675.1"/>
    </source>
</evidence>
<dbReference type="EMBL" id="GEDC01004802">
    <property type="protein sequence ID" value="JAS32496.1"/>
    <property type="molecule type" value="Transcribed_RNA"/>
</dbReference>
<accession>A0A1B6E3J6</accession>
<protein>
    <submittedName>
        <fullName evidence="3">Uncharacterized protein</fullName>
    </submittedName>
</protein>
<evidence type="ECO:0000313" key="1">
    <source>
        <dbReference type="EMBL" id="JAS05683.1"/>
    </source>
</evidence>
<proteinExistence type="predicted"/>